<reference evidence="1 2" key="1">
    <citation type="journal article" date="2011" name="J. Bacteriol.">
        <title>Complete genome sequence of a beneficial plant root-associated bacterium, Pseudomonas brassicacearum.</title>
        <authorList>
            <person name="Ortet P."/>
            <person name="Barakat M."/>
            <person name="Lalaouna D."/>
            <person name="Fochesato S."/>
            <person name="Barbe V."/>
            <person name="Vacherie B."/>
            <person name="Santaella C."/>
            <person name="Heulin T."/>
            <person name="Achouak W."/>
        </authorList>
    </citation>
    <scope>NUCLEOTIDE SEQUENCE [LARGE SCALE GENOMIC DNA]</scope>
    <source>
        <strain evidence="1 2">NFM421</strain>
    </source>
</reference>
<dbReference type="InterPro" id="IPR010265">
    <property type="entry name" value="Phage_lambda_TipM"/>
</dbReference>
<accession>F2KJE7</accession>
<dbReference type="STRING" id="994484.PSEBR_a3806"/>
<dbReference type="RefSeq" id="WP_013693847.1">
    <property type="nucleotide sequence ID" value="NC_015379.1"/>
</dbReference>
<dbReference type="EMBL" id="CP002585">
    <property type="protein sequence ID" value="AEA70173.1"/>
    <property type="molecule type" value="Genomic_DNA"/>
</dbReference>
<name>F2KJE7_PSEBN</name>
<dbReference type="AlphaFoldDB" id="F2KJE7"/>
<evidence type="ECO:0000313" key="1">
    <source>
        <dbReference type="EMBL" id="AEA70173.1"/>
    </source>
</evidence>
<organism evidence="1 2">
    <name type="scientific">Pseudomonas brassicacearum (strain NFM421)</name>
    <dbReference type="NCBI Taxonomy" id="994484"/>
    <lineage>
        <taxon>Bacteria</taxon>
        <taxon>Pseudomonadati</taxon>
        <taxon>Pseudomonadota</taxon>
        <taxon>Gammaproteobacteria</taxon>
        <taxon>Pseudomonadales</taxon>
        <taxon>Pseudomonadaceae</taxon>
        <taxon>Pseudomonas</taxon>
    </lineage>
</organism>
<gene>
    <name evidence="1" type="ORF">PSEBR_a3806</name>
</gene>
<proteinExistence type="predicted"/>
<reference key="2">
    <citation type="submission" date="2011-03" db="EMBL/GenBank/DDBJ databases">
        <title>Complete Genome Sequence of a beneficial plant roots-associated bacterium Pseudomonas brassicacearum.</title>
        <authorList>
            <person name="Ortet P."/>
            <person name="Barakat M."/>
            <person name="Lalaouna D."/>
            <person name="Fochesato S."/>
            <person name="Barbe V."/>
            <person name="Santaella C."/>
            <person name="Heulin T."/>
            <person name="Achouak W."/>
        </authorList>
    </citation>
    <scope>NUCLEOTIDE SEQUENCE</scope>
    <source>
        <strain>NFM421</strain>
    </source>
</reference>
<sequence length="112" mass="12388">MAIETFTWSTQHGDAPEINFRVRTARFGSGYKQEVGDGPNNKEDSYPITHTGPEARVQQIVDFLDRHAGVKAFLWTTPLGQLGLFSCKNYVPTPAGGGAFKLTATFERAYHP</sequence>
<protein>
    <submittedName>
        <fullName evidence="1">Putative phage minor tail protein</fullName>
    </submittedName>
</protein>
<dbReference type="KEGG" id="pba:PSEBR_a3806"/>
<evidence type="ECO:0000313" key="2">
    <source>
        <dbReference type="Proteomes" id="UP000006692"/>
    </source>
</evidence>
<dbReference type="Proteomes" id="UP000006692">
    <property type="component" value="Chromosome"/>
</dbReference>
<dbReference type="HOGENOM" id="CLU_142717_0_0_6"/>
<dbReference type="Pfam" id="PF05939">
    <property type="entry name" value="Phage_min_tail"/>
    <property type="match status" value="1"/>
</dbReference>